<dbReference type="GO" id="GO:0016787">
    <property type="term" value="F:hydrolase activity"/>
    <property type="evidence" value="ECO:0007669"/>
    <property type="project" value="UniProtKB-KW"/>
</dbReference>
<evidence type="ECO:0000313" key="3">
    <source>
        <dbReference type="Proteomes" id="UP000008632"/>
    </source>
</evidence>
<dbReference type="AlphaFoldDB" id="E6WPN0"/>
<dbReference type="Proteomes" id="UP000008632">
    <property type="component" value="Chromosome"/>
</dbReference>
<evidence type="ECO:0000313" key="2">
    <source>
        <dbReference type="EMBL" id="ADV25985.1"/>
    </source>
</evidence>
<dbReference type="Gene3D" id="3.40.50.1820">
    <property type="entry name" value="alpha/beta hydrolase"/>
    <property type="match status" value="1"/>
</dbReference>
<keyword evidence="2" id="KW-0378">Hydrolase</keyword>
<dbReference type="InterPro" id="IPR000639">
    <property type="entry name" value="Epox_hydrolase-like"/>
</dbReference>
<dbReference type="EMBL" id="CP002446">
    <property type="protein sequence ID" value="ADV25985.1"/>
    <property type="molecule type" value="Genomic_DNA"/>
</dbReference>
<dbReference type="STRING" id="743721.Psesu_0123"/>
<dbReference type="PANTHER" id="PTHR43798">
    <property type="entry name" value="MONOACYLGLYCEROL LIPASE"/>
    <property type="match status" value="1"/>
</dbReference>
<protein>
    <submittedName>
        <fullName evidence="2">Alpha/beta hydrolase fold protein</fullName>
    </submittedName>
</protein>
<dbReference type="SUPFAM" id="SSF53474">
    <property type="entry name" value="alpha/beta-Hydrolases"/>
    <property type="match status" value="1"/>
</dbReference>
<dbReference type="InterPro" id="IPR050266">
    <property type="entry name" value="AB_hydrolase_sf"/>
</dbReference>
<organism evidence="2 3">
    <name type="scientific">Pseudoxanthomonas suwonensis (strain 11-1)</name>
    <dbReference type="NCBI Taxonomy" id="743721"/>
    <lineage>
        <taxon>Bacteria</taxon>
        <taxon>Pseudomonadati</taxon>
        <taxon>Pseudomonadota</taxon>
        <taxon>Gammaproteobacteria</taxon>
        <taxon>Lysobacterales</taxon>
        <taxon>Lysobacteraceae</taxon>
        <taxon>Pseudoxanthomonas</taxon>
    </lineage>
</organism>
<dbReference type="PANTHER" id="PTHR43798:SF24">
    <property type="entry name" value="CIS-3-ALKYL-4-ALKYLOXETAN-2-ONE DECARBOXYLASE"/>
    <property type="match status" value="1"/>
</dbReference>
<dbReference type="eggNOG" id="COG0596">
    <property type="taxonomic scope" value="Bacteria"/>
</dbReference>
<name>E6WPN0_PSEUU</name>
<dbReference type="HOGENOM" id="CLU_020336_13_3_6"/>
<proteinExistence type="predicted"/>
<evidence type="ECO:0000259" key="1">
    <source>
        <dbReference type="Pfam" id="PF00561"/>
    </source>
</evidence>
<dbReference type="PRINTS" id="PR00412">
    <property type="entry name" value="EPOXHYDRLASE"/>
</dbReference>
<dbReference type="KEGG" id="psu:Psesu_0123"/>
<dbReference type="InterPro" id="IPR000073">
    <property type="entry name" value="AB_hydrolase_1"/>
</dbReference>
<sequence length="334" mass="37430">MVDPPAAGRSNAADPGGALAYNARFPRQHPTVSQFPGYPAQPRRFEVRPGIHMSYLDEGPRDGEVVVMLHGNPSWSYYWRTLVAGLSDRYRCIVPDHVGMGLSDKPDDRLTASPRYDYTLQSRVDDLEALLRHAGVDDGTPVTLAVHDWGGMIGFGWALGHAAQVKRLVVLNTAAFPMPAAKQMPWQIALGRDYFVGEVVIRSFNAFSSGASWLGVERKMPAEVRRAYVAPYDSWKNRISTIRFMQDIPLSPKDKAWPLLEAAGRALPSFADRPAFIGWGLKDFVFDHHFLERFRADLPRAQVHAFEDAGHYVLEDKHEVLVPRIRAFLDANPL</sequence>
<feature type="domain" description="AB hydrolase-1" evidence="1">
    <location>
        <begin position="65"/>
        <end position="317"/>
    </location>
</feature>
<reference evidence="2 3" key="1">
    <citation type="submission" date="2011-01" db="EMBL/GenBank/DDBJ databases">
        <title>Complete sequence of Pseudoxanthomonas suwonensis 11-1.</title>
        <authorList>
            <consortium name="US DOE Joint Genome Institute"/>
            <person name="Lucas S."/>
            <person name="Copeland A."/>
            <person name="Lapidus A."/>
            <person name="Cheng J.-F."/>
            <person name="Goodwin L."/>
            <person name="Pitluck S."/>
            <person name="Teshima H."/>
            <person name="Detter J.C."/>
            <person name="Han C."/>
            <person name="Tapia R."/>
            <person name="Land M."/>
            <person name="Hauser L."/>
            <person name="Kyrpides N."/>
            <person name="Ivanova N."/>
            <person name="Ovchinnikova G."/>
            <person name="Siebers A.K."/>
            <person name="Allgaier M."/>
            <person name="Thelen M.P."/>
            <person name="Hugenholtz P."/>
            <person name="Gladden J."/>
            <person name="Woyke T."/>
        </authorList>
    </citation>
    <scope>NUCLEOTIDE SEQUENCE [LARGE SCALE GENOMIC DNA]</scope>
    <source>
        <strain evidence="3">11-1</strain>
    </source>
</reference>
<dbReference type="InterPro" id="IPR029058">
    <property type="entry name" value="AB_hydrolase_fold"/>
</dbReference>
<keyword evidence="3" id="KW-1185">Reference proteome</keyword>
<accession>E6WPN0</accession>
<dbReference type="GO" id="GO:0016020">
    <property type="term" value="C:membrane"/>
    <property type="evidence" value="ECO:0007669"/>
    <property type="project" value="TreeGrafter"/>
</dbReference>
<dbReference type="Pfam" id="PF00561">
    <property type="entry name" value="Abhydrolase_1"/>
    <property type="match status" value="1"/>
</dbReference>
<gene>
    <name evidence="2" type="ordered locus">Psesu_0123</name>
</gene>